<dbReference type="SUPFAM" id="SSF53756">
    <property type="entry name" value="UDP-Glycosyltransferase/glycogen phosphorylase"/>
    <property type="match status" value="1"/>
</dbReference>
<proteinExistence type="predicted"/>
<dbReference type="OrthoDB" id="5859419at2759"/>
<evidence type="ECO:0000313" key="3">
    <source>
        <dbReference type="WBParaSite" id="ASIM_0000898701-mRNA-1"/>
    </source>
</evidence>
<gene>
    <name evidence="1" type="ORF">ASIM_LOCUS8732</name>
</gene>
<reference evidence="3" key="1">
    <citation type="submission" date="2017-02" db="UniProtKB">
        <authorList>
            <consortium name="WormBaseParasite"/>
        </authorList>
    </citation>
    <scope>IDENTIFICATION</scope>
</reference>
<dbReference type="Proteomes" id="UP000267096">
    <property type="component" value="Unassembled WGS sequence"/>
</dbReference>
<reference evidence="1 2" key="2">
    <citation type="submission" date="2018-11" db="EMBL/GenBank/DDBJ databases">
        <authorList>
            <consortium name="Pathogen Informatics"/>
        </authorList>
    </citation>
    <scope>NUCLEOTIDE SEQUENCE [LARGE SCALE GENOMIC DNA]</scope>
</reference>
<evidence type="ECO:0000313" key="1">
    <source>
        <dbReference type="EMBL" id="VDK33961.1"/>
    </source>
</evidence>
<dbReference type="EMBL" id="UYRR01024551">
    <property type="protein sequence ID" value="VDK33961.1"/>
    <property type="molecule type" value="Genomic_DNA"/>
</dbReference>
<dbReference type="AlphaFoldDB" id="A0A0M3JMU8"/>
<accession>A0A0M3JMU8</accession>
<name>A0A0M3JMU8_ANISI</name>
<protein>
    <submittedName>
        <fullName evidence="1 3">Uncharacterized protein</fullName>
    </submittedName>
</protein>
<evidence type="ECO:0000313" key="2">
    <source>
        <dbReference type="Proteomes" id="UP000267096"/>
    </source>
</evidence>
<sequence>MTALRTESAWANQSPSPPSYLPVPGTGLTDELNFWQRTYNMASYLRAIFVHQHLILRRIDRLFQVLF</sequence>
<organism evidence="3">
    <name type="scientific">Anisakis simplex</name>
    <name type="common">Herring worm</name>
    <dbReference type="NCBI Taxonomy" id="6269"/>
    <lineage>
        <taxon>Eukaryota</taxon>
        <taxon>Metazoa</taxon>
        <taxon>Ecdysozoa</taxon>
        <taxon>Nematoda</taxon>
        <taxon>Chromadorea</taxon>
        <taxon>Rhabditida</taxon>
        <taxon>Spirurina</taxon>
        <taxon>Ascaridomorpha</taxon>
        <taxon>Ascaridoidea</taxon>
        <taxon>Anisakidae</taxon>
        <taxon>Anisakis</taxon>
        <taxon>Anisakis simplex complex</taxon>
    </lineage>
</organism>
<keyword evidence="2" id="KW-1185">Reference proteome</keyword>
<dbReference type="WBParaSite" id="ASIM_0000898701-mRNA-1">
    <property type="protein sequence ID" value="ASIM_0000898701-mRNA-1"/>
    <property type="gene ID" value="ASIM_0000898701"/>
</dbReference>